<dbReference type="STRING" id="117157.SAMN04489717_1729"/>
<dbReference type="InterPro" id="IPR002347">
    <property type="entry name" value="SDR_fam"/>
</dbReference>
<dbReference type="PRINTS" id="PR00081">
    <property type="entry name" value="GDHRDH"/>
</dbReference>
<dbReference type="SMART" id="SM00822">
    <property type="entry name" value="PKS_KR"/>
    <property type="match status" value="1"/>
</dbReference>
<reference evidence="5 6" key="1">
    <citation type="submission" date="2016-10" db="EMBL/GenBank/DDBJ databases">
        <authorList>
            <person name="de Groot N.N."/>
        </authorList>
    </citation>
    <scope>NUCLEOTIDE SEQUENCE [LARGE SCALE GENOMIC DNA]</scope>
    <source>
        <strain evidence="5 6">DSM 22024</strain>
    </source>
</reference>
<dbReference type="PANTHER" id="PTHR44196:SF1">
    <property type="entry name" value="DEHYDROGENASE_REDUCTASE SDR FAMILY MEMBER 7B"/>
    <property type="match status" value="1"/>
</dbReference>
<evidence type="ECO:0000256" key="1">
    <source>
        <dbReference type="ARBA" id="ARBA00006484"/>
    </source>
</evidence>
<dbReference type="OrthoDB" id="151996at2"/>
<evidence type="ECO:0000313" key="6">
    <source>
        <dbReference type="Proteomes" id="UP000198983"/>
    </source>
</evidence>
<dbReference type="Pfam" id="PF00106">
    <property type="entry name" value="adh_short"/>
    <property type="match status" value="1"/>
</dbReference>
<keyword evidence="6" id="KW-1185">Reference proteome</keyword>
<dbReference type="Gene3D" id="3.40.50.720">
    <property type="entry name" value="NAD(P)-binding Rossmann-like Domain"/>
    <property type="match status" value="1"/>
</dbReference>
<feature type="domain" description="Ketoreductase" evidence="4">
    <location>
        <begin position="6"/>
        <end position="185"/>
    </location>
</feature>
<evidence type="ECO:0000259" key="4">
    <source>
        <dbReference type="SMART" id="SM00822"/>
    </source>
</evidence>
<gene>
    <name evidence="5" type="ORF">SAMN04489717_1729</name>
</gene>
<dbReference type="SUPFAM" id="SSF51735">
    <property type="entry name" value="NAD(P)-binding Rossmann-fold domains"/>
    <property type="match status" value="1"/>
</dbReference>
<comment type="similarity">
    <text evidence="1 3">Belongs to the short-chain dehydrogenases/reductases (SDR) family.</text>
</comment>
<dbReference type="AlphaFoldDB" id="A0A1H1PQL4"/>
<dbReference type="RefSeq" id="WP_092652206.1">
    <property type="nucleotide sequence ID" value="NZ_LT629732.1"/>
</dbReference>
<dbReference type="EMBL" id="LT629732">
    <property type="protein sequence ID" value="SDS13438.1"/>
    <property type="molecule type" value="Genomic_DNA"/>
</dbReference>
<dbReference type="GO" id="GO:0016491">
    <property type="term" value="F:oxidoreductase activity"/>
    <property type="evidence" value="ECO:0007669"/>
    <property type="project" value="UniProtKB-KW"/>
</dbReference>
<dbReference type="GO" id="GO:0016020">
    <property type="term" value="C:membrane"/>
    <property type="evidence" value="ECO:0007669"/>
    <property type="project" value="TreeGrafter"/>
</dbReference>
<dbReference type="PRINTS" id="PR00080">
    <property type="entry name" value="SDRFAMILY"/>
</dbReference>
<dbReference type="Proteomes" id="UP000198983">
    <property type="component" value="Chromosome I"/>
</dbReference>
<sequence>MRVAQRFAVVTGASGGIGRAVAERLAAADCRLLLVGRDPDRLAAVARSTGGEVLVADLADAGDVAALAARLADPDEAPDLLVNNAGVGAVGPAADVDGADLDRLLTVNLRTPVLLTRAVLPAMTARGCGHLVFVSSIAAVLGVAGESAYAAVKAGLHVFAASLRAEVAAAGVGVSTVVPGVVDTDFFVRRGAPYARRFPRPIPPERVAAVLVRAVERDQAEVVVPAWLRVPVAVRSLAPTTYHRLAERWGGDG</sequence>
<dbReference type="InterPro" id="IPR036291">
    <property type="entry name" value="NAD(P)-bd_dom_sf"/>
</dbReference>
<evidence type="ECO:0000256" key="2">
    <source>
        <dbReference type="ARBA" id="ARBA00023002"/>
    </source>
</evidence>
<protein>
    <submittedName>
        <fullName evidence="5">Short-chain dehydrogenase</fullName>
    </submittedName>
</protein>
<name>A0A1H1PQL4_9ACTN</name>
<evidence type="ECO:0000313" key="5">
    <source>
        <dbReference type="EMBL" id="SDS13438.1"/>
    </source>
</evidence>
<accession>A0A1H1PQL4</accession>
<dbReference type="PANTHER" id="PTHR44196">
    <property type="entry name" value="DEHYDROGENASE/REDUCTASE SDR FAMILY MEMBER 7B"/>
    <property type="match status" value="1"/>
</dbReference>
<proteinExistence type="inferred from homology"/>
<evidence type="ECO:0000256" key="3">
    <source>
        <dbReference type="RuleBase" id="RU000363"/>
    </source>
</evidence>
<organism evidence="5 6">
    <name type="scientific">Actinopolymorpha singaporensis</name>
    <dbReference type="NCBI Taxonomy" id="117157"/>
    <lineage>
        <taxon>Bacteria</taxon>
        <taxon>Bacillati</taxon>
        <taxon>Actinomycetota</taxon>
        <taxon>Actinomycetes</taxon>
        <taxon>Propionibacteriales</taxon>
        <taxon>Actinopolymorphaceae</taxon>
        <taxon>Actinopolymorpha</taxon>
    </lineage>
</organism>
<keyword evidence="2" id="KW-0560">Oxidoreductase</keyword>
<dbReference type="InterPro" id="IPR057326">
    <property type="entry name" value="KR_dom"/>
</dbReference>